<dbReference type="Proteomes" id="UP000309133">
    <property type="component" value="Unassembled WGS sequence"/>
</dbReference>
<keyword evidence="8" id="KW-1185">Reference proteome</keyword>
<evidence type="ECO:0000256" key="3">
    <source>
        <dbReference type="ARBA" id="ARBA00022576"/>
    </source>
</evidence>
<comment type="caution">
    <text evidence="7">The sequence shown here is derived from an EMBL/GenBank/DDBJ whole genome shotgun (WGS) entry which is preliminary data.</text>
</comment>
<gene>
    <name evidence="7" type="ORF">E6C64_11550</name>
</gene>
<sequence length="380" mass="39620">MTATSASAPISADAAVKRMMAGALQADELDLSIGEPDQPMAQRLVQAAAASLNAGRTGYTPKLGLDELRDAVARDIRESTGYAPDAADVVITAGGTEAVSVALRAACAHGDLIVIPDPAWPNYRVVAEHHGLRVMTYVQGTSGDGFFDIDAIGLALTAGARLVIVNSPSNPVGTVASRAALDRVVRLVREHRALILSDEAYESVVFAGGRAVSPLEMGADLTFSARTFSKTYSMTGMRVGSLVSPVAFREAVAAIHGTTSGCAPITGQIVALAALSETLGDSEHLAAAYSRRHEAARAILGRWMPIDSVEHFGGFYAWLDTSSTGRSGEVLVSEIRAEGVVVTDGRVFSPTADSALRIALTAPDAILLPALERIAAVLDQ</sequence>
<dbReference type="AlphaFoldDB" id="A0A4S4FJN2"/>
<dbReference type="CDD" id="cd00609">
    <property type="entry name" value="AAT_like"/>
    <property type="match status" value="1"/>
</dbReference>
<protein>
    <submittedName>
        <fullName evidence="7">Pyridoxal phosphate-dependent aminotransferase</fullName>
    </submittedName>
</protein>
<dbReference type="InterPro" id="IPR015424">
    <property type="entry name" value="PyrdxlP-dep_Trfase"/>
</dbReference>
<dbReference type="GO" id="GO:0006520">
    <property type="term" value="P:amino acid metabolic process"/>
    <property type="evidence" value="ECO:0007669"/>
    <property type="project" value="InterPro"/>
</dbReference>
<dbReference type="PANTHER" id="PTHR46383">
    <property type="entry name" value="ASPARTATE AMINOTRANSFERASE"/>
    <property type="match status" value="1"/>
</dbReference>
<proteinExistence type="inferred from homology"/>
<keyword evidence="3 7" id="KW-0032">Aminotransferase</keyword>
<dbReference type="InterPro" id="IPR050596">
    <property type="entry name" value="AspAT/PAT-like"/>
</dbReference>
<evidence type="ECO:0000313" key="8">
    <source>
        <dbReference type="Proteomes" id="UP000309133"/>
    </source>
</evidence>
<keyword evidence="4 7" id="KW-0808">Transferase</keyword>
<dbReference type="Pfam" id="PF00155">
    <property type="entry name" value="Aminotran_1_2"/>
    <property type="match status" value="1"/>
</dbReference>
<evidence type="ECO:0000256" key="2">
    <source>
        <dbReference type="ARBA" id="ARBA00007441"/>
    </source>
</evidence>
<evidence type="ECO:0000256" key="1">
    <source>
        <dbReference type="ARBA" id="ARBA00001933"/>
    </source>
</evidence>
<comment type="similarity">
    <text evidence="2">Belongs to the class-I pyridoxal-phosphate-dependent aminotransferase family.</text>
</comment>
<dbReference type="SUPFAM" id="SSF53383">
    <property type="entry name" value="PLP-dependent transferases"/>
    <property type="match status" value="1"/>
</dbReference>
<dbReference type="InterPro" id="IPR015421">
    <property type="entry name" value="PyrdxlP-dep_Trfase_major"/>
</dbReference>
<comment type="cofactor">
    <cofactor evidence="1">
        <name>pyridoxal 5'-phosphate</name>
        <dbReference type="ChEBI" id="CHEBI:597326"/>
    </cofactor>
</comment>
<keyword evidence="5" id="KW-0663">Pyridoxal phosphate</keyword>
<dbReference type="PANTHER" id="PTHR46383:SF1">
    <property type="entry name" value="ASPARTATE AMINOTRANSFERASE"/>
    <property type="match status" value="1"/>
</dbReference>
<name>A0A4S4FJN2_9MICO</name>
<evidence type="ECO:0000313" key="7">
    <source>
        <dbReference type="EMBL" id="THG29346.1"/>
    </source>
</evidence>
<dbReference type="InterPro" id="IPR004839">
    <property type="entry name" value="Aminotransferase_I/II_large"/>
</dbReference>
<dbReference type="OrthoDB" id="4436468at2"/>
<feature type="domain" description="Aminotransferase class I/classII large" evidence="6">
    <location>
        <begin position="27"/>
        <end position="374"/>
    </location>
</feature>
<evidence type="ECO:0000256" key="5">
    <source>
        <dbReference type="ARBA" id="ARBA00022898"/>
    </source>
</evidence>
<dbReference type="GO" id="GO:0008483">
    <property type="term" value="F:transaminase activity"/>
    <property type="evidence" value="ECO:0007669"/>
    <property type="project" value="UniProtKB-KW"/>
</dbReference>
<dbReference type="EMBL" id="SSSM01000005">
    <property type="protein sequence ID" value="THG29346.1"/>
    <property type="molecule type" value="Genomic_DNA"/>
</dbReference>
<evidence type="ECO:0000256" key="4">
    <source>
        <dbReference type="ARBA" id="ARBA00022679"/>
    </source>
</evidence>
<organism evidence="7 8">
    <name type="scientific">Naasia lichenicola</name>
    <dbReference type="NCBI Taxonomy" id="2565933"/>
    <lineage>
        <taxon>Bacteria</taxon>
        <taxon>Bacillati</taxon>
        <taxon>Actinomycetota</taxon>
        <taxon>Actinomycetes</taxon>
        <taxon>Micrococcales</taxon>
        <taxon>Microbacteriaceae</taxon>
        <taxon>Naasia</taxon>
    </lineage>
</organism>
<dbReference type="RefSeq" id="WP_136427676.1">
    <property type="nucleotide sequence ID" value="NZ_SSSM01000005.1"/>
</dbReference>
<dbReference type="Gene3D" id="3.40.640.10">
    <property type="entry name" value="Type I PLP-dependent aspartate aminotransferase-like (Major domain)"/>
    <property type="match status" value="1"/>
</dbReference>
<evidence type="ECO:0000259" key="6">
    <source>
        <dbReference type="Pfam" id="PF00155"/>
    </source>
</evidence>
<reference evidence="7 8" key="1">
    <citation type="submission" date="2019-04" db="EMBL/GenBank/DDBJ databases">
        <authorList>
            <person name="Jiang L."/>
        </authorList>
    </citation>
    <scope>NUCLEOTIDE SEQUENCE [LARGE SCALE GENOMIC DNA]</scope>
    <source>
        <strain evidence="7 8">YIM 131853</strain>
    </source>
</reference>
<accession>A0A4S4FJN2</accession>
<dbReference type="GO" id="GO:0030170">
    <property type="term" value="F:pyridoxal phosphate binding"/>
    <property type="evidence" value="ECO:0007669"/>
    <property type="project" value="InterPro"/>
</dbReference>